<evidence type="ECO:0000256" key="2">
    <source>
        <dbReference type="ARBA" id="ARBA00009054"/>
    </source>
</evidence>
<accession>A0A1G7BRP3</accession>
<evidence type="ECO:0000256" key="7">
    <source>
        <dbReference type="ARBA" id="ARBA00053401"/>
    </source>
</evidence>
<dbReference type="SUPFAM" id="SSF51064">
    <property type="entry name" value="Head domain of nucleotide exchange factor GrpE"/>
    <property type="match status" value="1"/>
</dbReference>
<dbReference type="InterPro" id="IPR000740">
    <property type="entry name" value="GrpE"/>
</dbReference>
<evidence type="ECO:0000256" key="8">
    <source>
        <dbReference type="ARBA" id="ARBA00072274"/>
    </source>
</evidence>
<name>A0A1G7BRP3_9PROT</name>
<evidence type="ECO:0000256" key="11">
    <source>
        <dbReference type="RuleBase" id="RU000639"/>
    </source>
</evidence>
<dbReference type="GO" id="GO:0005737">
    <property type="term" value="C:cytoplasm"/>
    <property type="evidence" value="ECO:0007669"/>
    <property type="project" value="UniProtKB-SubCell"/>
</dbReference>
<dbReference type="Gene3D" id="2.30.22.10">
    <property type="entry name" value="Head domain of nucleotide exchange factor GrpE"/>
    <property type="match status" value="1"/>
</dbReference>
<dbReference type="SUPFAM" id="SSF58014">
    <property type="entry name" value="Coiled-coil domain of nucleotide exchange factor GrpE"/>
    <property type="match status" value="1"/>
</dbReference>
<dbReference type="GO" id="GO:0051082">
    <property type="term" value="F:unfolded protein binding"/>
    <property type="evidence" value="ECO:0007669"/>
    <property type="project" value="TreeGrafter"/>
</dbReference>
<dbReference type="PANTHER" id="PTHR21237">
    <property type="entry name" value="GRPE PROTEIN"/>
    <property type="match status" value="1"/>
</dbReference>
<evidence type="ECO:0000313" key="14">
    <source>
        <dbReference type="EMBL" id="SDE29758.1"/>
    </source>
</evidence>
<dbReference type="GO" id="GO:0042803">
    <property type="term" value="F:protein homodimerization activity"/>
    <property type="evidence" value="ECO:0007669"/>
    <property type="project" value="InterPro"/>
</dbReference>
<protein>
    <recommendedName>
        <fullName evidence="8 10">Protein GrpE</fullName>
    </recommendedName>
    <alternativeName>
        <fullName evidence="9 10">HSP-70 cofactor</fullName>
    </alternativeName>
</protein>
<dbReference type="GO" id="GO:0000774">
    <property type="term" value="F:adenyl-nucleotide exchange factor activity"/>
    <property type="evidence" value="ECO:0007669"/>
    <property type="project" value="InterPro"/>
</dbReference>
<comment type="function">
    <text evidence="7 10 11">Participates actively in the response to hyperosmotic and heat shock by preventing the aggregation of stress-denatured proteins, in association with DnaK and GrpE. It is the nucleotide exchange factor for DnaK and may function as a thermosensor. Unfolded proteins bind initially to DnaJ; upon interaction with the DnaJ-bound protein, DnaK hydrolyzes its bound ATP, resulting in the formation of a stable complex. GrpE releases ADP from DnaK; ATP binding to DnaK triggers the release of the substrate protein, thus completing the reaction cycle. Several rounds of ATP-dependent interactions between DnaJ, DnaK and GrpE are required for fully efficient folding.</text>
</comment>
<evidence type="ECO:0000256" key="5">
    <source>
        <dbReference type="ARBA" id="ARBA00023016"/>
    </source>
</evidence>
<dbReference type="Gene3D" id="3.90.20.20">
    <property type="match status" value="1"/>
</dbReference>
<dbReference type="GO" id="GO:0006457">
    <property type="term" value="P:protein folding"/>
    <property type="evidence" value="ECO:0007669"/>
    <property type="project" value="InterPro"/>
</dbReference>
<evidence type="ECO:0000313" key="15">
    <source>
        <dbReference type="Proteomes" id="UP000199412"/>
    </source>
</evidence>
<keyword evidence="4 10" id="KW-0963">Cytoplasm</keyword>
<keyword evidence="15" id="KW-1185">Reference proteome</keyword>
<evidence type="ECO:0000256" key="12">
    <source>
        <dbReference type="RuleBase" id="RU004478"/>
    </source>
</evidence>
<gene>
    <name evidence="10" type="primary">grpE</name>
    <name evidence="14" type="ORF">SAMN05421720_105149</name>
</gene>
<evidence type="ECO:0000256" key="9">
    <source>
        <dbReference type="ARBA" id="ARBA00076414"/>
    </source>
</evidence>
<keyword evidence="5 10" id="KW-0346">Stress response</keyword>
<evidence type="ECO:0000256" key="1">
    <source>
        <dbReference type="ARBA" id="ARBA00004496"/>
    </source>
</evidence>
<dbReference type="OrthoDB" id="9789811at2"/>
<feature type="compositionally biased region" description="Gly residues" evidence="13">
    <location>
        <begin position="221"/>
        <end position="232"/>
    </location>
</feature>
<comment type="similarity">
    <text evidence="2 10 12">Belongs to the GrpE family.</text>
</comment>
<sequence length="232" mass="24721">MTQTHAKDQPRDEAPDATPEAEETVEDTTTGAEDAQSSDGADAPAVEDDPGARIAELEAEVARLNREYLGALAEAQNTKRMADKRIQDNSKYAVSNLAKAILPVADNMDRALAAAPQEAREADPHLKNLAVGVEMTAKELLNALGQYGVKRIEAMNQPFDPNLHQAMQEMENQDVPAGTVVQVFQDGYVIHDRLLRPAMVVVSKGGPKRQAPVADASQAEGGAGGQGLDTSV</sequence>
<dbReference type="PRINTS" id="PR00773">
    <property type="entry name" value="GRPEPROTEIN"/>
</dbReference>
<evidence type="ECO:0000256" key="10">
    <source>
        <dbReference type="HAMAP-Rule" id="MF_01151"/>
    </source>
</evidence>
<reference evidence="14 15" key="1">
    <citation type="submission" date="2016-10" db="EMBL/GenBank/DDBJ databases">
        <authorList>
            <person name="de Groot N.N."/>
        </authorList>
    </citation>
    <scope>NUCLEOTIDE SEQUENCE [LARGE SCALE GENOMIC DNA]</scope>
    <source>
        <strain evidence="14 15">ATCC 700224</strain>
    </source>
</reference>
<evidence type="ECO:0000256" key="3">
    <source>
        <dbReference type="ARBA" id="ARBA00011738"/>
    </source>
</evidence>
<comment type="subunit">
    <text evidence="3 10">Homodimer.</text>
</comment>
<dbReference type="NCBIfam" id="NF010738">
    <property type="entry name" value="PRK14140.1"/>
    <property type="match status" value="1"/>
</dbReference>
<dbReference type="PROSITE" id="PS01071">
    <property type="entry name" value="GRPE"/>
    <property type="match status" value="1"/>
</dbReference>
<dbReference type="HAMAP" id="MF_01151">
    <property type="entry name" value="GrpE"/>
    <property type="match status" value="1"/>
</dbReference>
<dbReference type="Pfam" id="PF01025">
    <property type="entry name" value="GrpE"/>
    <property type="match status" value="1"/>
</dbReference>
<dbReference type="STRING" id="69960.SAMN05421720_105149"/>
<feature type="compositionally biased region" description="Basic and acidic residues" evidence="13">
    <location>
        <begin position="1"/>
        <end position="14"/>
    </location>
</feature>
<dbReference type="InterPro" id="IPR013805">
    <property type="entry name" value="GrpE_CC"/>
</dbReference>
<dbReference type="FunFam" id="2.30.22.10:FF:000001">
    <property type="entry name" value="Protein GrpE"/>
    <property type="match status" value="1"/>
</dbReference>
<proteinExistence type="inferred from homology"/>
<feature type="region of interest" description="Disordered" evidence="13">
    <location>
        <begin position="205"/>
        <end position="232"/>
    </location>
</feature>
<feature type="region of interest" description="Disordered" evidence="13">
    <location>
        <begin position="1"/>
        <end position="51"/>
    </location>
</feature>
<keyword evidence="6 10" id="KW-0143">Chaperone</keyword>
<evidence type="ECO:0000256" key="13">
    <source>
        <dbReference type="SAM" id="MobiDB-lite"/>
    </source>
</evidence>
<evidence type="ECO:0000256" key="6">
    <source>
        <dbReference type="ARBA" id="ARBA00023186"/>
    </source>
</evidence>
<comment type="subcellular location">
    <subcellularLocation>
        <location evidence="1 10">Cytoplasm</location>
    </subcellularLocation>
</comment>
<dbReference type="PANTHER" id="PTHR21237:SF23">
    <property type="entry name" value="GRPE PROTEIN HOMOLOG, MITOCHONDRIAL"/>
    <property type="match status" value="1"/>
</dbReference>
<dbReference type="InterPro" id="IPR009012">
    <property type="entry name" value="GrpE_head"/>
</dbReference>
<dbReference type="CDD" id="cd00446">
    <property type="entry name" value="GrpE"/>
    <property type="match status" value="1"/>
</dbReference>
<evidence type="ECO:0000256" key="4">
    <source>
        <dbReference type="ARBA" id="ARBA00022490"/>
    </source>
</evidence>
<dbReference type="EMBL" id="FNAP01000005">
    <property type="protein sequence ID" value="SDE29758.1"/>
    <property type="molecule type" value="Genomic_DNA"/>
</dbReference>
<dbReference type="Proteomes" id="UP000199412">
    <property type="component" value="Unassembled WGS sequence"/>
</dbReference>
<dbReference type="GO" id="GO:0051087">
    <property type="term" value="F:protein-folding chaperone binding"/>
    <property type="evidence" value="ECO:0007669"/>
    <property type="project" value="InterPro"/>
</dbReference>
<dbReference type="AlphaFoldDB" id="A0A1G7BRP3"/>
<organism evidence="14 15">
    <name type="scientific">Rhodospira trueperi</name>
    <dbReference type="NCBI Taxonomy" id="69960"/>
    <lineage>
        <taxon>Bacteria</taxon>
        <taxon>Pseudomonadati</taxon>
        <taxon>Pseudomonadota</taxon>
        <taxon>Alphaproteobacteria</taxon>
        <taxon>Rhodospirillales</taxon>
        <taxon>Rhodospirillaceae</taxon>
        <taxon>Rhodospira</taxon>
    </lineage>
</organism>
<dbReference type="RefSeq" id="WP_092785178.1">
    <property type="nucleotide sequence ID" value="NZ_FNAP01000005.1"/>
</dbReference>